<evidence type="ECO:0000259" key="2">
    <source>
        <dbReference type="PROSITE" id="PS50948"/>
    </source>
</evidence>
<keyword evidence="1" id="KW-1133">Transmembrane helix</keyword>
<dbReference type="AlphaFoldDB" id="A0A8S3Q7X5"/>
<keyword evidence="1" id="KW-0812">Transmembrane</keyword>
<organism evidence="3 4">
    <name type="scientific">Mytilus edulis</name>
    <name type="common">Blue mussel</name>
    <dbReference type="NCBI Taxonomy" id="6550"/>
    <lineage>
        <taxon>Eukaryota</taxon>
        <taxon>Metazoa</taxon>
        <taxon>Spiralia</taxon>
        <taxon>Lophotrochozoa</taxon>
        <taxon>Mollusca</taxon>
        <taxon>Bivalvia</taxon>
        <taxon>Autobranchia</taxon>
        <taxon>Pteriomorphia</taxon>
        <taxon>Mytilida</taxon>
        <taxon>Mytiloidea</taxon>
        <taxon>Mytilidae</taxon>
        <taxon>Mytilinae</taxon>
        <taxon>Mytilus</taxon>
    </lineage>
</organism>
<evidence type="ECO:0000256" key="1">
    <source>
        <dbReference type="SAM" id="Phobius"/>
    </source>
</evidence>
<proteinExistence type="predicted"/>
<feature type="domain" description="Apple" evidence="2">
    <location>
        <begin position="203"/>
        <end position="292"/>
    </location>
</feature>
<comment type="caution">
    <text evidence="3">The sequence shown here is derived from an EMBL/GenBank/DDBJ whole genome shotgun (WGS) entry which is preliminary data.</text>
</comment>
<sequence>MVNTVSQPSKNRQYSGDMKFYTGVNGNVKCWPEAMSTGEKTSQFCADLNGTLLYMTTGFQESLMHMFRASQLTANKDEVLTWTKHRVNKQRYDEGKTYFSEFPLSDDVQSVDESTLCIYAIFYLTNDTVGWVPIRLLTKFWTGHYASGNIVENFKISKMDYFDEVVNNQTGCVYLIVKRQNKSFPKYQLATDSCNGATYGFICMKPTHEFYFDRIENMVLDSNVLKYDGQSYTITECQDQCIEMIKNGFACNGFGYNRANSSCRFTELRFPSVIQQYVWQFSSDWDTVDRTLVHATDNADKITLSYSYNSNDQATSHGDNADDHLAATVTGKTFADFACIVVTVAGVAVIGSIIIKIMKITQHGDSSCAINDSNYGDDVSLSKFKPVVCGIINKNNFINRPPESFQLRRIAVSERHCSYVPHMYHLEYIENPSYSSFDF</sequence>
<evidence type="ECO:0000313" key="4">
    <source>
        <dbReference type="Proteomes" id="UP000683360"/>
    </source>
</evidence>
<feature type="transmembrane region" description="Helical" evidence="1">
    <location>
        <begin position="334"/>
        <end position="355"/>
    </location>
</feature>
<dbReference type="InterPro" id="IPR003609">
    <property type="entry name" value="Pan_app"/>
</dbReference>
<keyword evidence="4" id="KW-1185">Reference proteome</keyword>
<protein>
    <recommendedName>
        <fullName evidence="2">Apple domain-containing protein</fullName>
    </recommendedName>
</protein>
<keyword evidence="1" id="KW-0472">Membrane</keyword>
<dbReference type="SUPFAM" id="SSF57414">
    <property type="entry name" value="Hairpin loop containing domain-like"/>
    <property type="match status" value="1"/>
</dbReference>
<reference evidence="3" key="1">
    <citation type="submission" date="2021-03" db="EMBL/GenBank/DDBJ databases">
        <authorList>
            <person name="Bekaert M."/>
        </authorList>
    </citation>
    <scope>NUCLEOTIDE SEQUENCE</scope>
</reference>
<evidence type="ECO:0000313" key="3">
    <source>
        <dbReference type="EMBL" id="CAG2192157.1"/>
    </source>
</evidence>
<gene>
    <name evidence="3" type="ORF">MEDL_7328</name>
</gene>
<dbReference type="Proteomes" id="UP000683360">
    <property type="component" value="Unassembled WGS sequence"/>
</dbReference>
<name>A0A8S3Q7X5_MYTED</name>
<accession>A0A8S3Q7X5</accession>
<dbReference type="PROSITE" id="PS50948">
    <property type="entry name" value="PAN"/>
    <property type="match status" value="1"/>
</dbReference>
<dbReference type="EMBL" id="CAJPWZ010000380">
    <property type="protein sequence ID" value="CAG2192157.1"/>
    <property type="molecule type" value="Genomic_DNA"/>
</dbReference>
<dbReference type="Pfam" id="PF00024">
    <property type="entry name" value="PAN_1"/>
    <property type="match status" value="1"/>
</dbReference>